<gene>
    <name evidence="1" type="ORF">BDFB_004140</name>
</gene>
<evidence type="ECO:0000313" key="2">
    <source>
        <dbReference type="Proteomes" id="UP000292052"/>
    </source>
</evidence>
<evidence type="ECO:0000313" key="1">
    <source>
        <dbReference type="EMBL" id="RZC39880.1"/>
    </source>
</evidence>
<dbReference type="Proteomes" id="UP000292052">
    <property type="component" value="Unassembled WGS sequence"/>
</dbReference>
<name>A0A482W422_ASBVE</name>
<dbReference type="OrthoDB" id="6630968at2759"/>
<sequence length="280" mass="32992">MSTNIRFKHQFQIIDFDYLAEDILGIDMESIERPERDDESGSYGYGYAYSYDRRNTVKMPMDDLYWNSIDFGSEESLHEPSLKHYVDPWDLENYAYIREHLDSIDLDSDPSSSNDFATEATSSSFRYAPVEQNYAAIEEVRGYEKPSSRSRNRHVSVDAGLYRDGFDSEFDENPYEVNMKDVSLLPYEHKDRWRKVPMASPGRQSSRDRSFSFSYGDYGTGQEIYSRLDEVYPRRDSTLPIYDDVRSSRRKPRNFGLSNYGHLKIDYSYSWNKLDQYICH</sequence>
<dbReference type="AlphaFoldDB" id="A0A482W422"/>
<proteinExistence type="predicted"/>
<organism evidence="1 2">
    <name type="scientific">Asbolus verrucosus</name>
    <name type="common">Desert ironclad beetle</name>
    <dbReference type="NCBI Taxonomy" id="1661398"/>
    <lineage>
        <taxon>Eukaryota</taxon>
        <taxon>Metazoa</taxon>
        <taxon>Ecdysozoa</taxon>
        <taxon>Arthropoda</taxon>
        <taxon>Hexapoda</taxon>
        <taxon>Insecta</taxon>
        <taxon>Pterygota</taxon>
        <taxon>Neoptera</taxon>
        <taxon>Endopterygota</taxon>
        <taxon>Coleoptera</taxon>
        <taxon>Polyphaga</taxon>
        <taxon>Cucujiformia</taxon>
        <taxon>Tenebrionidae</taxon>
        <taxon>Pimeliinae</taxon>
        <taxon>Asbolus</taxon>
    </lineage>
</organism>
<protein>
    <submittedName>
        <fullName evidence="1">Uncharacterized protein</fullName>
    </submittedName>
</protein>
<reference evidence="1 2" key="1">
    <citation type="submission" date="2017-03" db="EMBL/GenBank/DDBJ databases">
        <title>Genome of the blue death feigning beetle - Asbolus verrucosus.</title>
        <authorList>
            <person name="Rider S.D."/>
        </authorList>
    </citation>
    <scope>NUCLEOTIDE SEQUENCE [LARGE SCALE GENOMIC DNA]</scope>
    <source>
        <strain evidence="1">Butters</strain>
        <tissue evidence="1">Head and leg muscle</tissue>
    </source>
</reference>
<comment type="caution">
    <text evidence="1">The sequence shown here is derived from an EMBL/GenBank/DDBJ whole genome shotgun (WGS) entry which is preliminary data.</text>
</comment>
<dbReference type="EMBL" id="QDEB01030758">
    <property type="protein sequence ID" value="RZC39880.1"/>
    <property type="molecule type" value="Genomic_DNA"/>
</dbReference>
<keyword evidence="2" id="KW-1185">Reference proteome</keyword>
<accession>A0A482W422</accession>